<dbReference type="AlphaFoldDB" id="A0A5J4UFX7"/>
<accession>A0A5J4UFX7</accession>
<dbReference type="EMBL" id="SNRW01016824">
    <property type="protein sequence ID" value="KAA6368971.1"/>
    <property type="molecule type" value="Genomic_DNA"/>
</dbReference>
<evidence type="ECO:0000313" key="2">
    <source>
        <dbReference type="EMBL" id="KAA6368971.1"/>
    </source>
</evidence>
<feature type="signal peptide" evidence="1">
    <location>
        <begin position="1"/>
        <end position="26"/>
    </location>
</feature>
<evidence type="ECO:0000256" key="1">
    <source>
        <dbReference type="SAM" id="SignalP"/>
    </source>
</evidence>
<evidence type="ECO:0000313" key="3">
    <source>
        <dbReference type="Proteomes" id="UP000324800"/>
    </source>
</evidence>
<dbReference type="Proteomes" id="UP000324800">
    <property type="component" value="Unassembled WGS sequence"/>
</dbReference>
<name>A0A5J4UFX7_9EUKA</name>
<comment type="caution">
    <text evidence="2">The sequence shown here is derived from an EMBL/GenBank/DDBJ whole genome shotgun (WGS) entry which is preliminary data.</text>
</comment>
<feature type="non-terminal residue" evidence="2">
    <location>
        <position position="103"/>
    </location>
</feature>
<sequence length="103" mass="12227">MQLQMRIYQQFVRLFFVFAVLPFCAGDERLTPEIIHEKYEIQDNGSVLYDLRTEDAFYKYIPIADIPLLDPSKDEKLDSFRLFEEGIFEILEVTKGTNFNYSE</sequence>
<keyword evidence="1" id="KW-0732">Signal</keyword>
<proteinExistence type="predicted"/>
<organism evidence="2 3">
    <name type="scientific">Streblomastix strix</name>
    <dbReference type="NCBI Taxonomy" id="222440"/>
    <lineage>
        <taxon>Eukaryota</taxon>
        <taxon>Metamonada</taxon>
        <taxon>Preaxostyla</taxon>
        <taxon>Oxymonadida</taxon>
        <taxon>Streblomastigidae</taxon>
        <taxon>Streblomastix</taxon>
    </lineage>
</organism>
<feature type="chain" id="PRO_5023910324" evidence="1">
    <location>
        <begin position="27"/>
        <end position="103"/>
    </location>
</feature>
<gene>
    <name evidence="2" type="ORF">EZS28_035503</name>
</gene>
<reference evidence="2 3" key="1">
    <citation type="submission" date="2019-03" db="EMBL/GenBank/DDBJ databases">
        <title>Single cell metagenomics reveals metabolic interactions within the superorganism composed of flagellate Streblomastix strix and complex community of Bacteroidetes bacteria on its surface.</title>
        <authorList>
            <person name="Treitli S.C."/>
            <person name="Kolisko M."/>
            <person name="Husnik F."/>
            <person name="Keeling P."/>
            <person name="Hampl V."/>
        </authorList>
    </citation>
    <scope>NUCLEOTIDE SEQUENCE [LARGE SCALE GENOMIC DNA]</scope>
    <source>
        <strain evidence="2">ST1C</strain>
    </source>
</reference>
<protein>
    <submittedName>
        <fullName evidence="2">Uncharacterized protein</fullName>
    </submittedName>
</protein>